<keyword evidence="2" id="KW-0472">Membrane</keyword>
<dbReference type="EMBL" id="JADEWC010000011">
    <property type="protein sequence ID" value="MBE9222418.1"/>
    <property type="molecule type" value="Genomic_DNA"/>
</dbReference>
<feature type="compositionally biased region" description="Pro residues" evidence="1">
    <location>
        <begin position="235"/>
        <end position="246"/>
    </location>
</feature>
<accession>A0ABR9V3E2</accession>
<feature type="transmembrane region" description="Helical" evidence="2">
    <location>
        <begin position="153"/>
        <end position="171"/>
    </location>
</feature>
<feature type="region of interest" description="Disordered" evidence="1">
    <location>
        <begin position="186"/>
        <end position="246"/>
    </location>
</feature>
<feature type="non-terminal residue" evidence="3">
    <location>
        <position position="246"/>
    </location>
</feature>
<dbReference type="InterPro" id="IPR025569">
    <property type="entry name" value="DUF4335"/>
</dbReference>
<reference evidence="3 4" key="1">
    <citation type="submission" date="2020-10" db="EMBL/GenBank/DDBJ databases">
        <authorList>
            <person name="Castelo-Branco R."/>
            <person name="Eusebio N."/>
            <person name="Adriana R."/>
            <person name="Vieira A."/>
            <person name="Brugerolle De Fraissinette N."/>
            <person name="Rezende De Castro R."/>
            <person name="Schneider M.P."/>
            <person name="Vasconcelos V."/>
            <person name="Leao P.N."/>
        </authorList>
    </citation>
    <scope>NUCLEOTIDE SEQUENCE [LARGE SCALE GENOMIC DNA]</scope>
    <source>
        <strain evidence="3 4">LEGE 03274</strain>
    </source>
</reference>
<organism evidence="3 4">
    <name type="scientific">Cyanobacterium stanieri LEGE 03274</name>
    <dbReference type="NCBI Taxonomy" id="1828756"/>
    <lineage>
        <taxon>Bacteria</taxon>
        <taxon>Bacillati</taxon>
        <taxon>Cyanobacteriota</taxon>
        <taxon>Cyanophyceae</taxon>
        <taxon>Oscillatoriophycideae</taxon>
        <taxon>Chroococcales</taxon>
        <taxon>Geminocystaceae</taxon>
        <taxon>Cyanobacterium</taxon>
    </lineage>
</organism>
<evidence type="ECO:0000256" key="1">
    <source>
        <dbReference type="SAM" id="MobiDB-lite"/>
    </source>
</evidence>
<name>A0ABR9V3E2_9CHRO</name>
<keyword evidence="4" id="KW-1185">Reference proteome</keyword>
<comment type="caution">
    <text evidence="3">The sequence shown here is derived from an EMBL/GenBank/DDBJ whole genome shotgun (WGS) entry which is preliminary data.</text>
</comment>
<evidence type="ECO:0000256" key="2">
    <source>
        <dbReference type="SAM" id="Phobius"/>
    </source>
</evidence>
<keyword evidence="2" id="KW-1133">Transmembrane helix</keyword>
<dbReference type="Proteomes" id="UP000654604">
    <property type="component" value="Unassembled WGS sequence"/>
</dbReference>
<dbReference type="RefSeq" id="WP_193800574.1">
    <property type="nucleotide sequence ID" value="NZ_JADEWC010000011.1"/>
</dbReference>
<evidence type="ECO:0000313" key="3">
    <source>
        <dbReference type="EMBL" id="MBE9222418.1"/>
    </source>
</evidence>
<proteinExistence type="predicted"/>
<keyword evidence="2" id="KW-0812">Transmembrane</keyword>
<gene>
    <name evidence="3" type="ORF">IQ215_06880</name>
</gene>
<sequence>MSKESLYKSYTPPTCTLNIYNPPSFLPLKGQSLAPDYTFELSFDDPRMPSEDLVMVRGDRPYLEKIRAKINQYLDKYLKNLNFEQGELDNDENNDFLIIGNGQLYHLIKTEDNQSIQLTHTQFLDFTNALEGFYLDFRDNENKVYSPFAPFKSIVGISAIALILVGGFWWYNRTVISEETEEEIETATENDFPQLPEVLPPTPIDRDSLPPITLPDVPENLLQREPLQPPTGDIPLPPNEFPAPPN</sequence>
<protein>
    <submittedName>
        <fullName evidence="3">DUF4335 domain-containing protein</fullName>
    </submittedName>
</protein>
<evidence type="ECO:0000313" key="4">
    <source>
        <dbReference type="Proteomes" id="UP000654604"/>
    </source>
</evidence>
<dbReference type="Pfam" id="PF14233">
    <property type="entry name" value="DUF4335"/>
    <property type="match status" value="1"/>
</dbReference>